<dbReference type="PROSITE" id="PS51384">
    <property type="entry name" value="FAD_FR"/>
    <property type="match status" value="1"/>
</dbReference>
<dbReference type="InterPro" id="IPR001709">
    <property type="entry name" value="Flavoprot_Pyr_Nucl_cyt_Rdtase"/>
</dbReference>
<proteinExistence type="inferred from homology"/>
<dbReference type="GO" id="GO:0090524">
    <property type="term" value="F:cytochrome-b5 reductase activity, acting on NADH"/>
    <property type="evidence" value="ECO:0007669"/>
    <property type="project" value="UniProtKB-EC"/>
</dbReference>
<dbReference type="GO" id="GO:0005741">
    <property type="term" value="C:mitochondrial outer membrane"/>
    <property type="evidence" value="ECO:0007669"/>
    <property type="project" value="UniProtKB-SubCell"/>
</dbReference>
<evidence type="ECO:0000256" key="17">
    <source>
        <dbReference type="ARBA" id="ARBA00047682"/>
    </source>
</evidence>
<comment type="cofactor">
    <cofactor evidence="1 19">
        <name>FAD</name>
        <dbReference type="ChEBI" id="CHEBI:57692"/>
    </cofactor>
</comment>
<feature type="binding site" evidence="19">
    <location>
        <position position="161"/>
    </location>
    <ligand>
        <name>FAD</name>
        <dbReference type="ChEBI" id="CHEBI:57692"/>
    </ligand>
</feature>
<keyword evidence="11" id="KW-0560">Oxidoreductase</keyword>
<dbReference type="HOGENOM" id="CLU_433471_0_0_1"/>
<gene>
    <name evidence="23" type="ORF">FIBRA_02999</name>
</gene>
<evidence type="ECO:0000256" key="7">
    <source>
        <dbReference type="ARBA" id="ARBA00022692"/>
    </source>
</evidence>
<dbReference type="EC" id="1.6.2.2" evidence="5"/>
<keyword evidence="9 19" id="KW-0274">FAD</keyword>
<reference evidence="23 24" key="1">
    <citation type="journal article" date="2012" name="Appl. Environ. Microbiol.">
        <title>Short-read sequencing for genomic analysis of the brown rot fungus Fibroporia radiculosa.</title>
        <authorList>
            <person name="Tang J.D."/>
            <person name="Perkins A.D."/>
            <person name="Sonstegard T.S."/>
            <person name="Schroeder S.G."/>
            <person name="Burgess S.C."/>
            <person name="Diehl S.V."/>
        </authorList>
    </citation>
    <scope>NUCLEOTIDE SEQUENCE [LARGE SCALE GENOMIC DNA]</scope>
    <source>
        <strain evidence="23 24">TFFH 294</strain>
    </source>
</reference>
<dbReference type="STRING" id="599839.J4HVR1"/>
<evidence type="ECO:0000256" key="4">
    <source>
        <dbReference type="ARBA" id="ARBA00006105"/>
    </source>
</evidence>
<dbReference type="Proteomes" id="UP000006352">
    <property type="component" value="Unassembled WGS sequence"/>
</dbReference>
<feature type="binding site" evidence="19">
    <location>
        <position position="180"/>
    </location>
    <ligand>
        <name>FAD</name>
        <dbReference type="ChEBI" id="CHEBI:57692"/>
    </ligand>
</feature>
<keyword evidence="6 19" id="KW-0285">Flavoprotein</keyword>
<evidence type="ECO:0000256" key="9">
    <source>
        <dbReference type="ARBA" id="ARBA00022827"/>
    </source>
</evidence>
<keyword evidence="10 20" id="KW-1133">Transmembrane helix</keyword>
<dbReference type="Gene3D" id="3.40.50.80">
    <property type="entry name" value="Nucleotide-binding domain of ferredoxin-NADP reductase (FNR) module"/>
    <property type="match status" value="1"/>
</dbReference>
<keyword evidence="8" id="KW-1000">Mitochondrion outer membrane</keyword>
<dbReference type="Gene3D" id="2.40.30.10">
    <property type="entry name" value="Translation factors"/>
    <property type="match status" value="1"/>
</dbReference>
<dbReference type="InterPro" id="IPR017927">
    <property type="entry name" value="FAD-bd_FR_type"/>
</dbReference>
<dbReference type="GeneID" id="24095863"/>
<dbReference type="AlphaFoldDB" id="J4HVR1"/>
<evidence type="ECO:0000256" key="20">
    <source>
        <dbReference type="SAM" id="Phobius"/>
    </source>
</evidence>
<dbReference type="InterPro" id="IPR036282">
    <property type="entry name" value="Glutathione-S-Trfase_C_sf"/>
</dbReference>
<dbReference type="InterPro" id="IPR004045">
    <property type="entry name" value="Glutathione_S-Trfase_N"/>
</dbReference>
<feature type="binding site" evidence="19">
    <location>
        <position position="163"/>
    </location>
    <ligand>
        <name>FAD</name>
        <dbReference type="ChEBI" id="CHEBI:57692"/>
    </ligand>
</feature>
<dbReference type="InterPro" id="IPR017938">
    <property type="entry name" value="Riboflavin_synthase-like_b-brl"/>
</dbReference>
<comment type="pathway">
    <text evidence="3">Protein modification; peptidyl-diphthamide biosynthesis.</text>
</comment>
<dbReference type="InterPro" id="IPR001834">
    <property type="entry name" value="CBR-like"/>
</dbReference>
<keyword evidence="7 20" id="KW-0812">Transmembrane</keyword>
<feature type="transmembrane region" description="Helical" evidence="20">
    <location>
        <begin position="77"/>
        <end position="95"/>
    </location>
</feature>
<keyword evidence="14 20" id="KW-0472">Membrane</keyword>
<evidence type="ECO:0000256" key="18">
    <source>
        <dbReference type="ARBA" id="ARBA00049138"/>
    </source>
</evidence>
<evidence type="ECO:0000256" key="3">
    <source>
        <dbReference type="ARBA" id="ARBA00005156"/>
    </source>
</evidence>
<protein>
    <recommendedName>
        <fullName evidence="15">NADH-cytochrome b5 reductase 1</fullName>
        <ecNumber evidence="5">1.6.2.2</ecNumber>
    </recommendedName>
    <alternativeName>
        <fullName evidence="16">Microsomal cytochrome b reductase</fullName>
    </alternativeName>
</protein>
<feature type="domain" description="GST N-terminal" evidence="21">
    <location>
        <begin position="358"/>
        <end position="442"/>
    </location>
</feature>
<dbReference type="FunFam" id="2.40.30.10:FF:000032">
    <property type="entry name" value="NADH-cytochrome b5 reductase"/>
    <property type="match status" value="1"/>
</dbReference>
<dbReference type="Pfam" id="PF13417">
    <property type="entry name" value="GST_N_3"/>
    <property type="match status" value="1"/>
</dbReference>
<dbReference type="SUPFAM" id="SSF63380">
    <property type="entry name" value="Riboflavin synthase domain-like"/>
    <property type="match status" value="1"/>
</dbReference>
<feature type="binding site" evidence="19">
    <location>
        <position position="188"/>
    </location>
    <ligand>
        <name>FAD</name>
        <dbReference type="ChEBI" id="CHEBI:57692"/>
    </ligand>
</feature>
<dbReference type="RefSeq" id="XP_012180235.1">
    <property type="nucleotide sequence ID" value="XM_012324845.1"/>
</dbReference>
<dbReference type="InterPro" id="IPR039261">
    <property type="entry name" value="FNR_nucleotide-bd"/>
</dbReference>
<dbReference type="InterPro" id="IPR008333">
    <property type="entry name" value="Cbr1-like_FAD-bd_dom"/>
</dbReference>
<keyword evidence="13" id="KW-0496">Mitochondrion</keyword>
<evidence type="ECO:0000256" key="13">
    <source>
        <dbReference type="ARBA" id="ARBA00023128"/>
    </source>
</evidence>
<dbReference type="InterPro" id="IPR036249">
    <property type="entry name" value="Thioredoxin-like_sf"/>
</dbReference>
<evidence type="ECO:0000256" key="1">
    <source>
        <dbReference type="ARBA" id="ARBA00001974"/>
    </source>
</evidence>
<name>J4HVR1_9APHY</name>
<evidence type="ECO:0000256" key="14">
    <source>
        <dbReference type="ARBA" id="ARBA00023136"/>
    </source>
</evidence>
<dbReference type="CDD" id="cd00299">
    <property type="entry name" value="GST_C_family"/>
    <property type="match status" value="1"/>
</dbReference>
<dbReference type="PROSITE" id="PS50404">
    <property type="entry name" value="GST_NTER"/>
    <property type="match status" value="1"/>
</dbReference>
<dbReference type="PRINTS" id="PR00406">
    <property type="entry name" value="CYTB5RDTASE"/>
</dbReference>
<dbReference type="InParanoid" id="J4HVR1"/>
<dbReference type="PANTHER" id="PTHR19370">
    <property type="entry name" value="NADH-CYTOCHROME B5 REDUCTASE"/>
    <property type="match status" value="1"/>
</dbReference>
<evidence type="ECO:0000259" key="21">
    <source>
        <dbReference type="PROSITE" id="PS50404"/>
    </source>
</evidence>
<evidence type="ECO:0000259" key="22">
    <source>
        <dbReference type="PROSITE" id="PS51384"/>
    </source>
</evidence>
<dbReference type="SUPFAM" id="SSF52833">
    <property type="entry name" value="Thioredoxin-like"/>
    <property type="match status" value="1"/>
</dbReference>
<evidence type="ECO:0000256" key="2">
    <source>
        <dbReference type="ARBA" id="ARBA00004294"/>
    </source>
</evidence>
<evidence type="ECO:0000256" key="5">
    <source>
        <dbReference type="ARBA" id="ARBA00012011"/>
    </source>
</evidence>
<dbReference type="EMBL" id="HE797010">
    <property type="protein sequence ID" value="CCM00952.1"/>
    <property type="molecule type" value="Genomic_DNA"/>
</dbReference>
<evidence type="ECO:0000256" key="6">
    <source>
        <dbReference type="ARBA" id="ARBA00022630"/>
    </source>
</evidence>
<dbReference type="PANTHER" id="PTHR19370:SF184">
    <property type="entry name" value="NADH-CYTOCHROME B5 REDUCTASE-LIKE"/>
    <property type="match status" value="1"/>
</dbReference>
<comment type="subcellular location">
    <subcellularLocation>
        <location evidence="2">Mitochondrion outer membrane</location>
    </subcellularLocation>
</comment>
<comment type="catalytic activity">
    <reaction evidence="17">
        <text>2 Fe(III)-[cytochrome b5] + NADH = 2 Fe(II)-[cytochrome b5] + NAD(+) + H(+)</text>
        <dbReference type="Rhea" id="RHEA:46680"/>
        <dbReference type="Rhea" id="RHEA-COMP:10438"/>
        <dbReference type="Rhea" id="RHEA-COMP:10439"/>
        <dbReference type="ChEBI" id="CHEBI:15378"/>
        <dbReference type="ChEBI" id="CHEBI:29033"/>
        <dbReference type="ChEBI" id="CHEBI:29034"/>
        <dbReference type="ChEBI" id="CHEBI:57540"/>
        <dbReference type="ChEBI" id="CHEBI:57945"/>
        <dbReference type="EC" id="1.6.2.2"/>
    </reaction>
</comment>
<dbReference type="FunFam" id="3.40.50.80:FF:000019">
    <property type="entry name" value="NADH-cytochrome b5 reductase"/>
    <property type="match status" value="1"/>
</dbReference>
<feature type="binding site" evidence="19">
    <location>
        <position position="229"/>
    </location>
    <ligand>
        <name>FAD</name>
        <dbReference type="ChEBI" id="CHEBI:57692"/>
    </ligand>
</feature>
<dbReference type="Gene3D" id="3.40.30.10">
    <property type="entry name" value="Glutaredoxin"/>
    <property type="match status" value="1"/>
</dbReference>
<dbReference type="InterPro" id="IPR001433">
    <property type="entry name" value="OxRdtase_FAD/NAD-bd"/>
</dbReference>
<keyword evidence="12" id="KW-0520">NAD</keyword>
<comment type="similarity">
    <text evidence="4">Belongs to the flavoprotein pyridine nucleotide cytochrome reductase family.</text>
</comment>
<dbReference type="Pfam" id="PF00970">
    <property type="entry name" value="FAD_binding_6"/>
    <property type="match status" value="1"/>
</dbReference>
<feature type="domain" description="FAD-binding FR-type" evidence="22">
    <location>
        <begin position="109"/>
        <end position="212"/>
    </location>
</feature>
<evidence type="ECO:0000256" key="11">
    <source>
        <dbReference type="ARBA" id="ARBA00023002"/>
    </source>
</evidence>
<evidence type="ECO:0000256" key="8">
    <source>
        <dbReference type="ARBA" id="ARBA00022787"/>
    </source>
</evidence>
<dbReference type="OrthoDB" id="432685at2759"/>
<evidence type="ECO:0000313" key="23">
    <source>
        <dbReference type="EMBL" id="CCM00952.1"/>
    </source>
</evidence>
<feature type="binding site" evidence="19">
    <location>
        <position position="178"/>
    </location>
    <ligand>
        <name>FAD</name>
        <dbReference type="ChEBI" id="CHEBI:57692"/>
    </ligand>
</feature>
<dbReference type="PRINTS" id="PR00371">
    <property type="entry name" value="FPNCR"/>
</dbReference>
<dbReference type="SUPFAM" id="SSF47616">
    <property type="entry name" value="GST C-terminal domain-like"/>
    <property type="match status" value="1"/>
</dbReference>
<comment type="catalytic activity">
    <reaction evidence="18">
        <text>2 Fe(3+)-[Dph3] + NADH = 2 Fe(2+)-[Dph3] + NAD(+) + H(+)</text>
        <dbReference type="Rhea" id="RHEA:71231"/>
        <dbReference type="Rhea" id="RHEA-COMP:18002"/>
        <dbReference type="Rhea" id="RHEA-COMP:18003"/>
        <dbReference type="ChEBI" id="CHEBI:15378"/>
        <dbReference type="ChEBI" id="CHEBI:29033"/>
        <dbReference type="ChEBI" id="CHEBI:29034"/>
        <dbReference type="ChEBI" id="CHEBI:57540"/>
        <dbReference type="ChEBI" id="CHEBI:57945"/>
        <dbReference type="ChEBI" id="CHEBI:83228"/>
    </reaction>
    <physiologicalReaction direction="left-to-right" evidence="18">
        <dbReference type="Rhea" id="RHEA:71232"/>
    </physiologicalReaction>
</comment>
<sequence>MPNRFQVAYIASFTATFFSLVALSHFVNSKLKEAGYNISHLILIGLPKRRDHTEHGEVASLHPVPTQNMSVALGSTYSQLLALALAVVTSAFIYVKFGKSKRKPVLDPQVWQEFSLKEKISISPNTAIYRFGLPQPDDILGLPIGQHISVSAEINGKDVMRSYTPTSSDDDRGHFDLLIKSYEKGNISRYVSLLKLGDKIRVKGPKGQFTYRSSQWRVLGMIAGGTGITPMLQIIRAALKNPNDTTRVNLIYANVNFEDILLKKELDELAEKHKDRFKVYYVLNNPPDNWAGGVGFVSKAQIETHMPAPSSLNDIKVLLCGPPPMIGAMKKHLDELKYPAPRTVSKLDDQQQYNLKDVPALLHVFGLSVWSAVPELAVEELEYPEGSVEKKTVNLVEGENFTPEFLQINPKGTLPVLQADGQVFTDTTSVTRYLVQNAPKKVAPGTAFIAKVHEDKYDPNFPLLLTRDENELKTAASGFPLTFVQNRQNALVKHSKTHQAAPFKQFYDDKIAGNGGVLSIYKGEAPDDAKTAFMKQSQVHWETIASFYQNELPSVLPESGFLGGATPGEDDFHLAAWLARIAHVQGGNVGKDGYKVIEKETKQPTPPKVAAYWAAWSERPSWKKVYASGLH</sequence>
<feature type="binding site" evidence="19">
    <location>
        <position position="187"/>
    </location>
    <ligand>
        <name>FAD</name>
        <dbReference type="ChEBI" id="CHEBI:57692"/>
    </ligand>
</feature>
<dbReference type="SUPFAM" id="SSF52343">
    <property type="entry name" value="Ferredoxin reductase-like, C-terminal NADP-linked domain"/>
    <property type="match status" value="1"/>
</dbReference>
<evidence type="ECO:0000256" key="15">
    <source>
        <dbReference type="ARBA" id="ARBA00039438"/>
    </source>
</evidence>
<evidence type="ECO:0000256" key="12">
    <source>
        <dbReference type="ARBA" id="ARBA00023027"/>
    </source>
</evidence>
<accession>J4HVR1</accession>
<feature type="transmembrane region" description="Helical" evidence="20">
    <location>
        <begin position="218"/>
        <end position="239"/>
    </location>
</feature>
<dbReference type="CDD" id="cd06183">
    <property type="entry name" value="cyt_b5_reduct_like"/>
    <property type="match status" value="1"/>
</dbReference>
<feature type="transmembrane region" description="Helical" evidence="20">
    <location>
        <begin position="7"/>
        <end position="27"/>
    </location>
</feature>
<evidence type="ECO:0000256" key="10">
    <source>
        <dbReference type="ARBA" id="ARBA00022989"/>
    </source>
</evidence>
<evidence type="ECO:0000256" key="19">
    <source>
        <dbReference type="PIRSR" id="PIRSR601834-1"/>
    </source>
</evidence>
<evidence type="ECO:0000256" key="16">
    <source>
        <dbReference type="ARBA" id="ARBA00041901"/>
    </source>
</evidence>
<organism evidence="23 24">
    <name type="scientific">Fibroporia radiculosa</name>
    <dbReference type="NCBI Taxonomy" id="599839"/>
    <lineage>
        <taxon>Eukaryota</taxon>
        <taxon>Fungi</taxon>
        <taxon>Dikarya</taxon>
        <taxon>Basidiomycota</taxon>
        <taxon>Agaricomycotina</taxon>
        <taxon>Agaricomycetes</taxon>
        <taxon>Polyporales</taxon>
        <taxon>Fibroporiaceae</taxon>
        <taxon>Fibroporia</taxon>
    </lineage>
</organism>
<keyword evidence="24" id="KW-1185">Reference proteome</keyword>
<evidence type="ECO:0000313" key="24">
    <source>
        <dbReference type="Proteomes" id="UP000006352"/>
    </source>
</evidence>
<dbReference type="Pfam" id="PF00175">
    <property type="entry name" value="NAD_binding_1"/>
    <property type="match status" value="1"/>
</dbReference>